<dbReference type="AlphaFoldDB" id="A0A1H6Y4W3"/>
<accession>A0A1H6Y4W3</accession>
<dbReference type="OrthoDB" id="794757at2"/>
<gene>
    <name evidence="1" type="ORF">SAMN05192553_103242</name>
</gene>
<reference evidence="2" key="1">
    <citation type="submission" date="2016-10" db="EMBL/GenBank/DDBJ databases">
        <authorList>
            <person name="Varghese N."/>
            <person name="Submissions S."/>
        </authorList>
    </citation>
    <scope>NUCLEOTIDE SEQUENCE [LARGE SCALE GENOMIC DNA]</scope>
    <source>
        <strain evidence="2">IBRC-M 10761</strain>
    </source>
</reference>
<proteinExistence type="predicted"/>
<dbReference type="RefSeq" id="WP_092173485.1">
    <property type="nucleotide sequence ID" value="NZ_FNZH01000003.1"/>
</dbReference>
<organism evidence="1 2">
    <name type="scientific">Cyclobacterium xiamenense</name>
    <dbReference type="NCBI Taxonomy" id="1297121"/>
    <lineage>
        <taxon>Bacteria</taxon>
        <taxon>Pseudomonadati</taxon>
        <taxon>Bacteroidota</taxon>
        <taxon>Cytophagia</taxon>
        <taxon>Cytophagales</taxon>
        <taxon>Cyclobacteriaceae</taxon>
        <taxon>Cyclobacterium</taxon>
    </lineage>
</organism>
<dbReference type="PROSITE" id="PS51257">
    <property type="entry name" value="PROKAR_LIPOPROTEIN"/>
    <property type="match status" value="1"/>
</dbReference>
<dbReference type="EMBL" id="FNZH01000003">
    <property type="protein sequence ID" value="SEJ32222.1"/>
    <property type="molecule type" value="Genomic_DNA"/>
</dbReference>
<dbReference type="STRING" id="1416801.SAMN05192553_103242"/>
<evidence type="ECO:0000313" key="1">
    <source>
        <dbReference type="EMBL" id="SEJ32222.1"/>
    </source>
</evidence>
<name>A0A1H6Y4W3_9BACT</name>
<dbReference type="Proteomes" id="UP000199403">
    <property type="component" value="Unassembled WGS sequence"/>
</dbReference>
<sequence>MNPLFRRFLILALAAPVLFSCKEDADAPFANPTQIDRYFPVSDFLEEKIAQRAGAAVSKTIRFNEEVEEARFEPDEEAWRKELDFFFQADINKAALATSYETTEEDGRLIHALKPGEKGTVQQILVQKHGERIEAIRIETVTSNLFYQSEVNGVLFLDDNEDLVEYQLKGNQKVWFMGPTRLEVRASVSK</sequence>
<keyword evidence="2" id="KW-1185">Reference proteome</keyword>
<protein>
    <submittedName>
        <fullName evidence="1">Uncharacterized protein</fullName>
    </submittedName>
</protein>
<evidence type="ECO:0000313" key="2">
    <source>
        <dbReference type="Proteomes" id="UP000199403"/>
    </source>
</evidence>